<feature type="compositionally biased region" description="Basic and acidic residues" evidence="1">
    <location>
        <begin position="69"/>
        <end position="121"/>
    </location>
</feature>
<accession>A0A6G1KBM8</accession>
<dbReference type="PANTHER" id="PTHR40132">
    <property type="entry name" value="PRE-MRNA-SPLICING FACTOR 38B"/>
    <property type="match status" value="1"/>
</dbReference>
<feature type="region of interest" description="Disordered" evidence="1">
    <location>
        <begin position="370"/>
        <end position="392"/>
    </location>
</feature>
<dbReference type="PANTHER" id="PTHR40132:SF1">
    <property type="entry name" value="PRE-MRNA-SPLICING FACTOR 38B"/>
    <property type="match status" value="1"/>
</dbReference>
<proteinExistence type="predicted"/>
<reference evidence="2" key="1">
    <citation type="journal article" date="2020" name="Stud. Mycol.">
        <title>101 Dothideomycetes genomes: a test case for predicting lifestyles and emergence of pathogens.</title>
        <authorList>
            <person name="Haridas S."/>
            <person name="Albert R."/>
            <person name="Binder M."/>
            <person name="Bloem J."/>
            <person name="Labutti K."/>
            <person name="Salamov A."/>
            <person name="Andreopoulos B."/>
            <person name="Baker S."/>
            <person name="Barry K."/>
            <person name="Bills G."/>
            <person name="Bluhm B."/>
            <person name="Cannon C."/>
            <person name="Castanera R."/>
            <person name="Culley D."/>
            <person name="Daum C."/>
            <person name="Ezra D."/>
            <person name="Gonzalez J."/>
            <person name="Henrissat B."/>
            <person name="Kuo A."/>
            <person name="Liang C."/>
            <person name="Lipzen A."/>
            <person name="Lutzoni F."/>
            <person name="Magnuson J."/>
            <person name="Mondo S."/>
            <person name="Nolan M."/>
            <person name="Ohm R."/>
            <person name="Pangilinan J."/>
            <person name="Park H.-J."/>
            <person name="Ramirez L."/>
            <person name="Alfaro M."/>
            <person name="Sun H."/>
            <person name="Tritt A."/>
            <person name="Yoshinaga Y."/>
            <person name="Zwiers L.-H."/>
            <person name="Turgeon B."/>
            <person name="Goodwin S."/>
            <person name="Spatafora J."/>
            <person name="Crous P."/>
            <person name="Grigoriev I."/>
        </authorList>
    </citation>
    <scope>NUCLEOTIDE SEQUENCE</scope>
    <source>
        <strain evidence="2">CBS 279.74</strain>
    </source>
</reference>
<organism evidence="2 3">
    <name type="scientific">Pleomassaria siparia CBS 279.74</name>
    <dbReference type="NCBI Taxonomy" id="1314801"/>
    <lineage>
        <taxon>Eukaryota</taxon>
        <taxon>Fungi</taxon>
        <taxon>Dikarya</taxon>
        <taxon>Ascomycota</taxon>
        <taxon>Pezizomycotina</taxon>
        <taxon>Dothideomycetes</taxon>
        <taxon>Pleosporomycetidae</taxon>
        <taxon>Pleosporales</taxon>
        <taxon>Pleomassariaceae</taxon>
        <taxon>Pleomassaria</taxon>
    </lineage>
</organism>
<feature type="compositionally biased region" description="Basic residues" evidence="1">
    <location>
        <begin position="214"/>
        <end position="224"/>
    </location>
</feature>
<evidence type="ECO:0000256" key="1">
    <source>
        <dbReference type="SAM" id="MobiDB-lite"/>
    </source>
</evidence>
<feature type="compositionally biased region" description="Basic and acidic residues" evidence="1">
    <location>
        <begin position="154"/>
        <end position="180"/>
    </location>
</feature>
<evidence type="ECO:0000313" key="3">
    <source>
        <dbReference type="Proteomes" id="UP000799428"/>
    </source>
</evidence>
<keyword evidence="3" id="KW-1185">Reference proteome</keyword>
<gene>
    <name evidence="2" type="ORF">K504DRAFT_379566</name>
</gene>
<dbReference type="AlphaFoldDB" id="A0A6G1KBM8"/>
<dbReference type="OrthoDB" id="2431475at2759"/>
<sequence>MAGDNLHDDEYVAKLLKEDAKSTARKYEMVGLDAFMPQRSRTGAPKPNTNFLRHIIRQTDNHNAALLAKEAEDSRSRLRRMNREREREARMNRDKDHQANRDDRRGEERSTPVELNKERGDSKRKRVNYSDDDEEQRLNQRRRHHHRGSKSSRSQRERERSRDNGRERTRHEHSDDDNSKRRSRHSIHSHDMERRHRDRKSEDRKNTGKEEHSNHRHRRRRSQSRSRSISRSPSPRTRHKSSRGQQTPRSPARFKSPDRRRSRPKPTTGPIHSKRRFPSPDSDSDPLEAIVGPLPPLVQPPVRSRGRGAYKASITAMDSRFSTDYNPSTDVHINSDIEDDWDDALGALKDRERWKQQGAERLKAAGFSEEQVRKWEKGDEKTEEDVRWAKRGEGREWDRGKVVDSHGDVDLKAEWGRLT</sequence>
<feature type="compositionally biased region" description="Basic and acidic residues" evidence="1">
    <location>
        <begin position="188"/>
        <end position="213"/>
    </location>
</feature>
<dbReference type="Proteomes" id="UP000799428">
    <property type="component" value="Unassembled WGS sequence"/>
</dbReference>
<name>A0A6G1KBM8_9PLEO</name>
<feature type="region of interest" description="Disordered" evidence="1">
    <location>
        <begin position="69"/>
        <end position="305"/>
    </location>
</feature>
<dbReference type="EMBL" id="MU005770">
    <property type="protein sequence ID" value="KAF2709767.1"/>
    <property type="molecule type" value="Genomic_DNA"/>
</dbReference>
<feature type="compositionally biased region" description="Basic residues" evidence="1">
    <location>
        <begin position="139"/>
        <end position="150"/>
    </location>
</feature>
<protein>
    <recommendedName>
        <fullName evidence="4">Pre-mRNA-splicing factor 38B</fullName>
    </recommendedName>
</protein>
<feature type="compositionally biased region" description="Low complexity" evidence="1">
    <location>
        <begin position="225"/>
        <end position="235"/>
    </location>
</feature>
<evidence type="ECO:0008006" key="4">
    <source>
        <dbReference type="Google" id="ProtNLM"/>
    </source>
</evidence>
<evidence type="ECO:0000313" key="2">
    <source>
        <dbReference type="EMBL" id="KAF2709767.1"/>
    </source>
</evidence>